<keyword evidence="2" id="KW-0813">Transport</keyword>
<accession>A0A084G098</accession>
<dbReference type="PROSITE" id="PS00221">
    <property type="entry name" value="MIP"/>
    <property type="match status" value="1"/>
</dbReference>
<dbReference type="InterPro" id="IPR002227">
    <property type="entry name" value="Tyrosinase_Cu-bd"/>
</dbReference>
<dbReference type="PANTHER" id="PTHR11474">
    <property type="entry name" value="TYROSINASE FAMILY MEMBER"/>
    <property type="match status" value="1"/>
</dbReference>
<proteinExistence type="predicted"/>
<dbReference type="InterPro" id="IPR023271">
    <property type="entry name" value="Aquaporin-like"/>
</dbReference>
<keyword evidence="6" id="KW-0186">Copper</keyword>
<evidence type="ECO:0000256" key="5">
    <source>
        <dbReference type="ARBA" id="ARBA00022989"/>
    </source>
</evidence>
<feature type="transmembrane region" description="Helical" evidence="8">
    <location>
        <begin position="460"/>
        <end position="479"/>
    </location>
</feature>
<dbReference type="Gene3D" id="1.10.1280.10">
    <property type="entry name" value="Di-copper center containing domain from catechol oxidase"/>
    <property type="match status" value="1"/>
</dbReference>
<keyword evidence="4" id="KW-0479">Metal-binding</keyword>
<dbReference type="GO" id="GO:0046872">
    <property type="term" value="F:metal ion binding"/>
    <property type="evidence" value="ECO:0007669"/>
    <property type="project" value="UniProtKB-KW"/>
</dbReference>
<dbReference type="OrthoDB" id="3222at2759"/>
<organism evidence="10 11">
    <name type="scientific">Pseudallescheria apiosperma</name>
    <name type="common">Scedosporium apiospermum</name>
    <dbReference type="NCBI Taxonomy" id="563466"/>
    <lineage>
        <taxon>Eukaryota</taxon>
        <taxon>Fungi</taxon>
        <taxon>Dikarya</taxon>
        <taxon>Ascomycota</taxon>
        <taxon>Pezizomycotina</taxon>
        <taxon>Sordariomycetes</taxon>
        <taxon>Hypocreomycetidae</taxon>
        <taxon>Microascales</taxon>
        <taxon>Microascaceae</taxon>
        <taxon>Scedosporium</taxon>
    </lineage>
</organism>
<comment type="caution">
    <text evidence="10">The sequence shown here is derived from an EMBL/GenBank/DDBJ whole genome shotgun (WGS) entry which is preliminary data.</text>
</comment>
<evidence type="ECO:0000256" key="2">
    <source>
        <dbReference type="ARBA" id="ARBA00022448"/>
    </source>
</evidence>
<name>A0A084G098_PSEDA</name>
<evidence type="ECO:0000256" key="4">
    <source>
        <dbReference type="ARBA" id="ARBA00022723"/>
    </source>
</evidence>
<dbReference type="Pfam" id="PF00264">
    <property type="entry name" value="Tyrosinase"/>
    <property type="match status" value="1"/>
</dbReference>
<reference evidence="10 11" key="1">
    <citation type="journal article" date="2014" name="Genome Announc.">
        <title>Draft genome sequence of the pathogenic fungus Scedosporium apiospermum.</title>
        <authorList>
            <person name="Vandeputte P."/>
            <person name="Ghamrawi S."/>
            <person name="Rechenmann M."/>
            <person name="Iltis A."/>
            <person name="Giraud S."/>
            <person name="Fleury M."/>
            <person name="Thornton C."/>
            <person name="Delhaes L."/>
            <person name="Meyer W."/>
            <person name="Papon N."/>
            <person name="Bouchara J.P."/>
        </authorList>
    </citation>
    <scope>NUCLEOTIDE SEQUENCE [LARGE SCALE GENOMIC DNA]</scope>
    <source>
        <strain evidence="10 11">IHEM 14462</strain>
    </source>
</reference>
<dbReference type="Gene3D" id="1.20.1080.10">
    <property type="entry name" value="Glycerol uptake facilitator protein"/>
    <property type="match status" value="1"/>
</dbReference>
<dbReference type="VEuPathDB" id="FungiDB:SAPIO_CDS8713"/>
<dbReference type="PROSITE" id="PS00498">
    <property type="entry name" value="TYROSINASE_2"/>
    <property type="match status" value="1"/>
</dbReference>
<dbReference type="InterPro" id="IPR008922">
    <property type="entry name" value="Di-copper_centre_dom_sf"/>
</dbReference>
<feature type="transmembrane region" description="Helical" evidence="8">
    <location>
        <begin position="628"/>
        <end position="647"/>
    </location>
</feature>
<dbReference type="KEGG" id="sapo:SAPIO_CDS8713"/>
<dbReference type="GO" id="GO:0016020">
    <property type="term" value="C:membrane"/>
    <property type="evidence" value="ECO:0007669"/>
    <property type="project" value="UniProtKB-SubCell"/>
</dbReference>
<evidence type="ECO:0000256" key="8">
    <source>
        <dbReference type="SAM" id="Phobius"/>
    </source>
</evidence>
<dbReference type="EMBL" id="JOWA01000121">
    <property type="protein sequence ID" value="KEZ40760.1"/>
    <property type="molecule type" value="Genomic_DNA"/>
</dbReference>
<protein>
    <recommendedName>
        <fullName evidence="9">Tyrosinase copper-binding domain-containing protein</fullName>
    </recommendedName>
</protein>
<dbReference type="PANTHER" id="PTHR11474:SF126">
    <property type="entry name" value="TYROSINASE-LIKE PROTEIN TYR-1-RELATED"/>
    <property type="match status" value="1"/>
</dbReference>
<keyword evidence="7 8" id="KW-0472">Membrane</keyword>
<dbReference type="HOGENOM" id="CLU_398578_0_0_1"/>
<feature type="domain" description="Tyrosinase copper-binding" evidence="9">
    <location>
        <begin position="253"/>
        <end position="264"/>
    </location>
</feature>
<keyword evidence="11" id="KW-1185">Reference proteome</keyword>
<sequence>MAPPKPVLVITGGLPHPSQPLSLPALSLRHGEDGMRDNIRKIVAPKATLKLTWYRRHTLSDDEKTAYLDAELCHLTSPAKTKLPGAKTMYDDIVANHQLQTIVIHSTGTFLPFHRFYIHLHEMMLKDCGFEGAVPYWDEVEDMKLDDLTESAVFDPDTGFGGDGAGGCIQNGPFVNVTVNIGPGYQTTPTCLARSINRRANPLKLMNARVQSTTCMNYTTYEEVWPCLYVTPHLLGHAIMGSLRGDTHTSPSDPTFFLQHTYLDKLWWDWQEADLENRLYAIGGPNNQDPEIGFIEIPGTMKDEERTFGSPSEEQLEIMPTGRDGDPGDVVTLDHVLTAFGYIPDVTVRDVMDTRGGYLCFERLRHTATDITMLRRTRPNYQSDTEAVLRPNLPSRQPLYGPVSQRRLNFESARPQWLRECAAEATGVFFYVFPGLASVASQMIESNNATGTASVSQFQVGWAFGIGIVFAILTCAPVSGGHFNPALTLAMAIWRGALVIVGVMWPQIRALNASFVAAGKPLVAGGAPASIFCAFPAVTHPSIGLIFLIEFMADIFIGIIIWAAMDPSNPFVTPVCIPFLLGMAYTDMIWGFGSIALSTNLARDLGARVVAAIFYGPEVFTYRGYPPIAIFVNVPATLLATTYYELLMRDSATLISQGHAVQRDGSPVLPLHFEQLQHTQQREPERTGSLS</sequence>
<dbReference type="GO" id="GO:0016491">
    <property type="term" value="F:oxidoreductase activity"/>
    <property type="evidence" value="ECO:0007669"/>
    <property type="project" value="InterPro"/>
</dbReference>
<dbReference type="GeneID" id="27727785"/>
<feature type="transmembrane region" description="Helical" evidence="8">
    <location>
        <begin position="545"/>
        <end position="565"/>
    </location>
</feature>
<comment type="subcellular location">
    <subcellularLocation>
        <location evidence="1">Membrane</location>
        <topology evidence="1">Multi-pass membrane protein</topology>
    </subcellularLocation>
</comment>
<dbReference type="InterPro" id="IPR050316">
    <property type="entry name" value="Tyrosinase/Hemocyanin"/>
</dbReference>
<evidence type="ECO:0000256" key="1">
    <source>
        <dbReference type="ARBA" id="ARBA00004141"/>
    </source>
</evidence>
<feature type="transmembrane region" description="Helical" evidence="8">
    <location>
        <begin position="571"/>
        <end position="593"/>
    </location>
</feature>
<keyword evidence="3 8" id="KW-0812">Transmembrane</keyword>
<evidence type="ECO:0000259" key="9">
    <source>
        <dbReference type="PROSITE" id="PS00498"/>
    </source>
</evidence>
<evidence type="ECO:0000256" key="6">
    <source>
        <dbReference type="ARBA" id="ARBA00023008"/>
    </source>
</evidence>
<feature type="transmembrane region" description="Helical" evidence="8">
    <location>
        <begin position="486"/>
        <end position="505"/>
    </location>
</feature>
<dbReference type="PRINTS" id="PR00783">
    <property type="entry name" value="MINTRINSICP"/>
</dbReference>
<dbReference type="SUPFAM" id="SSF81338">
    <property type="entry name" value="Aquaporin-like"/>
    <property type="match status" value="1"/>
</dbReference>
<dbReference type="PRINTS" id="PR00092">
    <property type="entry name" value="TYROSINASE"/>
</dbReference>
<dbReference type="Proteomes" id="UP000028545">
    <property type="component" value="Unassembled WGS sequence"/>
</dbReference>
<dbReference type="SUPFAM" id="SSF48056">
    <property type="entry name" value="Di-copper centre-containing domain"/>
    <property type="match status" value="1"/>
</dbReference>
<dbReference type="GO" id="GO:0015267">
    <property type="term" value="F:channel activity"/>
    <property type="evidence" value="ECO:0007669"/>
    <property type="project" value="InterPro"/>
</dbReference>
<dbReference type="Pfam" id="PF00230">
    <property type="entry name" value="MIP"/>
    <property type="match status" value="1"/>
</dbReference>
<evidence type="ECO:0000256" key="3">
    <source>
        <dbReference type="ARBA" id="ARBA00022692"/>
    </source>
</evidence>
<evidence type="ECO:0000256" key="7">
    <source>
        <dbReference type="ARBA" id="ARBA00023136"/>
    </source>
</evidence>
<dbReference type="InterPro" id="IPR000425">
    <property type="entry name" value="MIP"/>
</dbReference>
<keyword evidence="5 8" id="KW-1133">Transmembrane helix</keyword>
<dbReference type="RefSeq" id="XP_016640559.1">
    <property type="nucleotide sequence ID" value="XM_016790296.1"/>
</dbReference>
<dbReference type="AlphaFoldDB" id="A0A084G098"/>
<evidence type="ECO:0000313" key="11">
    <source>
        <dbReference type="Proteomes" id="UP000028545"/>
    </source>
</evidence>
<evidence type="ECO:0000313" key="10">
    <source>
        <dbReference type="EMBL" id="KEZ40760.1"/>
    </source>
</evidence>
<dbReference type="InterPro" id="IPR022357">
    <property type="entry name" value="MIP_CS"/>
</dbReference>
<feature type="transmembrane region" description="Helical" evidence="8">
    <location>
        <begin position="517"/>
        <end position="538"/>
    </location>
</feature>
<gene>
    <name evidence="10" type="ORF">SAPIO_CDS8713</name>
</gene>